<gene>
    <name evidence="10" type="ORF">ENG63_05970</name>
</gene>
<proteinExistence type="predicted"/>
<dbReference type="AlphaFoldDB" id="A0A7C0Y5J2"/>
<keyword evidence="5 8" id="KW-0812">Transmembrane</keyword>
<feature type="transmembrane region" description="Helical" evidence="8">
    <location>
        <begin position="75"/>
        <end position="95"/>
    </location>
</feature>
<feature type="transmembrane region" description="Helical" evidence="8">
    <location>
        <begin position="7"/>
        <end position="23"/>
    </location>
</feature>
<keyword evidence="3" id="KW-0328">Glycosyltransferase</keyword>
<organism evidence="10">
    <name type="scientific">Desulfofervidus auxilii</name>
    <dbReference type="NCBI Taxonomy" id="1621989"/>
    <lineage>
        <taxon>Bacteria</taxon>
        <taxon>Pseudomonadati</taxon>
        <taxon>Thermodesulfobacteriota</taxon>
        <taxon>Candidatus Desulfofervidia</taxon>
        <taxon>Candidatus Desulfofervidales</taxon>
        <taxon>Candidatus Desulfofervidaceae</taxon>
        <taxon>Candidatus Desulfofervidus</taxon>
    </lineage>
</organism>
<evidence type="ECO:0000259" key="9">
    <source>
        <dbReference type="Pfam" id="PF13231"/>
    </source>
</evidence>
<keyword evidence="2" id="KW-1003">Cell membrane</keyword>
<dbReference type="GO" id="GO:0005886">
    <property type="term" value="C:plasma membrane"/>
    <property type="evidence" value="ECO:0007669"/>
    <property type="project" value="UniProtKB-SubCell"/>
</dbReference>
<dbReference type="Proteomes" id="UP000886289">
    <property type="component" value="Unassembled WGS sequence"/>
</dbReference>
<evidence type="ECO:0000256" key="2">
    <source>
        <dbReference type="ARBA" id="ARBA00022475"/>
    </source>
</evidence>
<evidence type="ECO:0000256" key="8">
    <source>
        <dbReference type="SAM" id="Phobius"/>
    </source>
</evidence>
<evidence type="ECO:0000256" key="3">
    <source>
        <dbReference type="ARBA" id="ARBA00022676"/>
    </source>
</evidence>
<evidence type="ECO:0000256" key="5">
    <source>
        <dbReference type="ARBA" id="ARBA00022692"/>
    </source>
</evidence>
<evidence type="ECO:0000256" key="7">
    <source>
        <dbReference type="ARBA" id="ARBA00023136"/>
    </source>
</evidence>
<keyword evidence="7 8" id="KW-0472">Membrane</keyword>
<evidence type="ECO:0000256" key="6">
    <source>
        <dbReference type="ARBA" id="ARBA00022989"/>
    </source>
</evidence>
<feature type="transmembrane region" description="Helical" evidence="8">
    <location>
        <begin position="327"/>
        <end position="346"/>
    </location>
</feature>
<dbReference type="EMBL" id="DRBS01000232">
    <property type="protein sequence ID" value="HDD44388.1"/>
    <property type="molecule type" value="Genomic_DNA"/>
</dbReference>
<feature type="transmembrane region" description="Helical" evidence="8">
    <location>
        <begin position="222"/>
        <end position="239"/>
    </location>
</feature>
<evidence type="ECO:0000313" key="10">
    <source>
        <dbReference type="EMBL" id="HDD44388.1"/>
    </source>
</evidence>
<dbReference type="GO" id="GO:0009103">
    <property type="term" value="P:lipopolysaccharide biosynthetic process"/>
    <property type="evidence" value="ECO:0007669"/>
    <property type="project" value="UniProtKB-ARBA"/>
</dbReference>
<feature type="transmembrane region" description="Helical" evidence="8">
    <location>
        <begin position="104"/>
        <end position="122"/>
    </location>
</feature>
<protein>
    <recommendedName>
        <fullName evidence="9">Glycosyltransferase RgtA/B/C/D-like domain-containing protein</fullName>
    </recommendedName>
</protein>
<dbReference type="InterPro" id="IPR050297">
    <property type="entry name" value="LipidA_mod_glycosyltrf_83"/>
</dbReference>
<reference evidence="10" key="1">
    <citation type="journal article" date="2020" name="mSystems">
        <title>Genome- and Community-Level Interaction Insights into Carbon Utilization and Element Cycling Functions of Hydrothermarchaeota in Hydrothermal Sediment.</title>
        <authorList>
            <person name="Zhou Z."/>
            <person name="Liu Y."/>
            <person name="Xu W."/>
            <person name="Pan J."/>
            <person name="Luo Z.H."/>
            <person name="Li M."/>
        </authorList>
    </citation>
    <scope>NUCLEOTIDE SEQUENCE [LARGE SCALE GENOMIC DNA]</scope>
    <source>
        <strain evidence="10">HyVt-233</strain>
    </source>
</reference>
<evidence type="ECO:0000256" key="1">
    <source>
        <dbReference type="ARBA" id="ARBA00004651"/>
    </source>
</evidence>
<accession>A0A7C0Y5J2</accession>
<name>A0A7C0Y5J2_DESA2</name>
<keyword evidence="4" id="KW-0808">Transferase</keyword>
<feature type="transmembrane region" description="Helical" evidence="8">
    <location>
        <begin position="194"/>
        <end position="215"/>
    </location>
</feature>
<keyword evidence="6 8" id="KW-1133">Transmembrane helix</keyword>
<feature type="transmembrane region" description="Helical" evidence="8">
    <location>
        <begin position="128"/>
        <end position="144"/>
    </location>
</feature>
<dbReference type="InterPro" id="IPR038731">
    <property type="entry name" value="RgtA/B/C-like"/>
</dbReference>
<sequence length="505" mass="59821">MPNTKKLLLIILFAIIIRLPYINCPMHPDEGAYAYQGYFWLKGKEIYETRFFNRLPGLPLIYATAFKFFGTNPKAIRVFIILYNTLSVLFVYLIGCKLLDEKKALISAFIFAYLSWSPIMRGVTGKEIFIILPCLITIYFYLLYEGKNKKFLFLCGIFSGLSILISQTTFLLIFHFLIFTYFQSKKKIKDLSVYLFGLCIPVMLFLIHGALVLGIKQLIYQIILYRTKSNSIFVGPAWYHLFRSIYSLTASSFIFLIFAIILGYQYLPKEEKFVKFFLFSYLIFSFLGAISGGWWAFHYYLPLMPIISLWLGWCIPYIFKQKRLVKAIFFCCLLVPLIFYICAFYYTKNYCLEFKSEYKLTKKLVKYLNNHCGKKIYAFLFYNPSIYFMSKKESALPYFFEDEILFVPERFKEIISTIKQKKIDCLITYDLDYSLKIVQKLCDTNKPFMFLIKKCFSRHFTPFCKGYPIQLSFIKKIFEMIPAYYKKIKIIPFKKGKIIVWKKQD</sequence>
<dbReference type="Pfam" id="PF13231">
    <property type="entry name" value="PMT_2"/>
    <property type="match status" value="1"/>
</dbReference>
<comment type="subcellular location">
    <subcellularLocation>
        <location evidence="1">Cell membrane</location>
        <topology evidence="1">Multi-pass membrane protein</topology>
    </subcellularLocation>
</comment>
<feature type="transmembrane region" description="Helical" evidence="8">
    <location>
        <begin position="245"/>
        <end position="264"/>
    </location>
</feature>
<dbReference type="PANTHER" id="PTHR33908">
    <property type="entry name" value="MANNOSYLTRANSFERASE YKCB-RELATED"/>
    <property type="match status" value="1"/>
</dbReference>
<feature type="transmembrane region" description="Helical" evidence="8">
    <location>
        <begin position="303"/>
        <end position="320"/>
    </location>
</feature>
<feature type="transmembrane region" description="Helical" evidence="8">
    <location>
        <begin position="151"/>
        <end position="182"/>
    </location>
</feature>
<dbReference type="GO" id="GO:0016763">
    <property type="term" value="F:pentosyltransferase activity"/>
    <property type="evidence" value="ECO:0007669"/>
    <property type="project" value="TreeGrafter"/>
</dbReference>
<evidence type="ECO:0000256" key="4">
    <source>
        <dbReference type="ARBA" id="ARBA00022679"/>
    </source>
</evidence>
<feature type="transmembrane region" description="Helical" evidence="8">
    <location>
        <begin position="276"/>
        <end position="297"/>
    </location>
</feature>
<feature type="domain" description="Glycosyltransferase RgtA/B/C/D-like" evidence="9">
    <location>
        <begin position="56"/>
        <end position="206"/>
    </location>
</feature>
<dbReference type="PANTHER" id="PTHR33908:SF11">
    <property type="entry name" value="MEMBRANE PROTEIN"/>
    <property type="match status" value="1"/>
</dbReference>
<comment type="caution">
    <text evidence="10">The sequence shown here is derived from an EMBL/GenBank/DDBJ whole genome shotgun (WGS) entry which is preliminary data.</text>
</comment>